<comment type="similarity">
    <text evidence="2 8">Belongs to the PTPS family. QueD subfamily.</text>
</comment>
<protein>
    <recommendedName>
        <fullName evidence="3 8">6-carboxy-5,6,7,8-tetrahydropterin synthase</fullName>
        <ecNumber evidence="8">4.-.-.-</ecNumber>
    </recommendedName>
</protein>
<dbReference type="OrthoDB" id="9804698at2"/>
<evidence type="ECO:0000256" key="2">
    <source>
        <dbReference type="ARBA" id="ARBA00008900"/>
    </source>
</evidence>
<evidence type="ECO:0000256" key="1">
    <source>
        <dbReference type="ARBA" id="ARBA00005061"/>
    </source>
</evidence>
<dbReference type="InterPro" id="IPR038418">
    <property type="entry name" value="6-PTP_synth/QueD_sf"/>
</dbReference>
<dbReference type="EMBL" id="UHIO01000001">
    <property type="protein sequence ID" value="SUP44209.1"/>
    <property type="molecule type" value="Genomic_DNA"/>
</dbReference>
<evidence type="ECO:0000256" key="7">
    <source>
        <dbReference type="ARBA" id="ARBA00048807"/>
    </source>
</evidence>
<dbReference type="GO" id="GO:0008616">
    <property type="term" value="P:tRNA queuosine(34) biosynthetic process"/>
    <property type="evidence" value="ECO:0007669"/>
    <property type="project" value="UniProtKB-KW"/>
</dbReference>
<name>A0A380NM76_9FIRM</name>
<evidence type="ECO:0000313" key="12">
    <source>
        <dbReference type="Proteomes" id="UP000255367"/>
    </source>
</evidence>
<dbReference type="PIRSF" id="PIRSF006113">
    <property type="entry name" value="PTP_synth"/>
    <property type="match status" value="1"/>
</dbReference>
<feature type="binding site" evidence="10">
    <location>
        <position position="28"/>
    </location>
    <ligand>
        <name>Zn(2+)</name>
        <dbReference type="ChEBI" id="CHEBI:29105"/>
    </ligand>
</feature>
<evidence type="ECO:0000313" key="11">
    <source>
        <dbReference type="EMBL" id="SUP44209.1"/>
    </source>
</evidence>
<evidence type="ECO:0000256" key="6">
    <source>
        <dbReference type="ARBA" id="ARBA00023239"/>
    </source>
</evidence>
<dbReference type="AlphaFoldDB" id="A0A380NM76"/>
<evidence type="ECO:0000256" key="8">
    <source>
        <dbReference type="PIRNR" id="PIRNR006113"/>
    </source>
</evidence>
<dbReference type="EC" id="4.-.-.-" evidence="8"/>
<dbReference type="PANTHER" id="PTHR12589:SF7">
    <property type="entry name" value="6-PYRUVOYL TETRAHYDROBIOPTERIN SYNTHASE"/>
    <property type="match status" value="1"/>
</dbReference>
<dbReference type="RefSeq" id="WP_115310671.1">
    <property type="nucleotide sequence ID" value="NZ_UHIO01000001.1"/>
</dbReference>
<comment type="catalytic activity">
    <reaction evidence="7 8">
        <text>7,8-dihydroneopterin 3'-triphosphate + H2O = 6-carboxy-5,6,7,8-tetrahydropterin + triphosphate + acetaldehyde + 2 H(+)</text>
        <dbReference type="Rhea" id="RHEA:27966"/>
        <dbReference type="ChEBI" id="CHEBI:15343"/>
        <dbReference type="ChEBI" id="CHEBI:15377"/>
        <dbReference type="ChEBI" id="CHEBI:15378"/>
        <dbReference type="ChEBI" id="CHEBI:18036"/>
        <dbReference type="ChEBI" id="CHEBI:58462"/>
        <dbReference type="ChEBI" id="CHEBI:61032"/>
        <dbReference type="EC" id="4.1.2.50"/>
    </reaction>
</comment>
<comment type="pathway">
    <text evidence="1 8">Purine metabolism; 7-cyano-7-deazaguanine biosynthesis.</text>
</comment>
<reference evidence="11 12" key="1">
    <citation type="submission" date="2018-06" db="EMBL/GenBank/DDBJ databases">
        <authorList>
            <consortium name="Pathogen Informatics"/>
            <person name="Doyle S."/>
        </authorList>
    </citation>
    <scope>NUCLEOTIDE SEQUENCE [LARGE SCALE GENOMIC DNA]</scope>
    <source>
        <strain evidence="11 12">NCTC12020</strain>
    </source>
</reference>
<evidence type="ECO:0000256" key="3">
    <source>
        <dbReference type="ARBA" id="ARBA00018141"/>
    </source>
</evidence>
<keyword evidence="4 8" id="KW-0479">Metal-binding</keyword>
<dbReference type="SUPFAM" id="SSF55620">
    <property type="entry name" value="Tetrahydrobiopterin biosynthesis enzymes-like"/>
    <property type="match status" value="1"/>
</dbReference>
<feature type="active site" description="Charge relay system" evidence="9">
    <location>
        <position position="101"/>
    </location>
</feature>
<gene>
    <name evidence="11" type="primary">queD</name>
    <name evidence="11" type="ORF">NCTC12020_01554</name>
</gene>
<feature type="binding site" evidence="10">
    <location>
        <position position="30"/>
    </location>
    <ligand>
        <name>Zn(2+)</name>
        <dbReference type="ChEBI" id="CHEBI:29105"/>
    </ligand>
</feature>
<evidence type="ECO:0000256" key="5">
    <source>
        <dbReference type="ARBA" id="ARBA00022833"/>
    </source>
</evidence>
<evidence type="ECO:0000256" key="9">
    <source>
        <dbReference type="PIRSR" id="PIRSR006113-1"/>
    </source>
</evidence>
<dbReference type="NCBIfam" id="TIGR03367">
    <property type="entry name" value="queuosine_QueD"/>
    <property type="match status" value="1"/>
</dbReference>
<sequence>MFTVVKKLEISASHQLKLTYKSKCQNLHGHNWIVHIYARSAELDENGMVIDFGHIKEAIHGRLDHKHVNDIMGDINPTAENMAKWIADELGEKCFKVVVQESEGNVAIYERD</sequence>
<dbReference type="GO" id="GO:0070497">
    <property type="term" value="F:6-carboxytetrahydropterin synthase activity"/>
    <property type="evidence" value="ECO:0007669"/>
    <property type="project" value="UniProtKB-EC"/>
</dbReference>
<keyword evidence="12" id="KW-1185">Reference proteome</keyword>
<organism evidence="11 12">
    <name type="scientific">Veillonella criceti</name>
    <dbReference type="NCBI Taxonomy" id="103891"/>
    <lineage>
        <taxon>Bacteria</taxon>
        <taxon>Bacillati</taxon>
        <taxon>Bacillota</taxon>
        <taxon>Negativicutes</taxon>
        <taxon>Veillonellales</taxon>
        <taxon>Veillonellaceae</taxon>
        <taxon>Veillonella</taxon>
    </lineage>
</organism>
<keyword evidence="6 8" id="KW-0456">Lyase</keyword>
<dbReference type="PANTHER" id="PTHR12589">
    <property type="entry name" value="PYRUVOYL TETRAHYDROBIOPTERIN SYNTHASE"/>
    <property type="match status" value="1"/>
</dbReference>
<evidence type="ECO:0000256" key="4">
    <source>
        <dbReference type="ARBA" id="ARBA00022723"/>
    </source>
</evidence>
<keyword evidence="8" id="KW-0671">Queuosine biosynthesis</keyword>
<accession>A0A380NM76</accession>
<feature type="active site" description="Proton acceptor" evidence="9">
    <location>
        <position position="24"/>
    </location>
</feature>
<feature type="binding site" evidence="10">
    <location>
        <position position="14"/>
    </location>
    <ligand>
        <name>Zn(2+)</name>
        <dbReference type="ChEBI" id="CHEBI:29105"/>
    </ligand>
</feature>
<dbReference type="InterPro" id="IPR007115">
    <property type="entry name" value="6-PTP_synth/QueD"/>
</dbReference>
<evidence type="ECO:0000256" key="10">
    <source>
        <dbReference type="PIRSR" id="PIRSR006113-2"/>
    </source>
</evidence>
<dbReference type="UniPathway" id="UPA00391"/>
<comment type="cofactor">
    <cofactor evidence="8 10">
        <name>Zn(2+)</name>
        <dbReference type="ChEBI" id="CHEBI:29105"/>
    </cofactor>
    <text evidence="8 10">Binds 1 zinc ion per subunit.</text>
</comment>
<feature type="active site" description="Charge relay system" evidence="9">
    <location>
        <position position="65"/>
    </location>
</feature>
<proteinExistence type="inferred from homology"/>
<dbReference type="Gene3D" id="3.30.479.10">
    <property type="entry name" value="6-pyruvoyl tetrahydropterin synthase/QueD"/>
    <property type="match status" value="1"/>
</dbReference>
<dbReference type="Pfam" id="PF01242">
    <property type="entry name" value="PTPS"/>
    <property type="match status" value="1"/>
</dbReference>
<keyword evidence="5 8" id="KW-0862">Zinc</keyword>
<dbReference type="Proteomes" id="UP000255367">
    <property type="component" value="Unassembled WGS sequence"/>
</dbReference>
<dbReference type="GO" id="GO:0046872">
    <property type="term" value="F:metal ion binding"/>
    <property type="evidence" value="ECO:0007669"/>
    <property type="project" value="UniProtKB-KW"/>
</dbReference>